<protein>
    <submittedName>
        <fullName evidence="1">Uncharacterized protein</fullName>
    </submittedName>
</protein>
<accession>A0A8X6GSY6</accession>
<evidence type="ECO:0000313" key="1">
    <source>
        <dbReference type="EMBL" id="GFR10696.1"/>
    </source>
</evidence>
<dbReference type="Proteomes" id="UP000887116">
    <property type="component" value="Unassembled WGS sequence"/>
</dbReference>
<comment type="caution">
    <text evidence="1">The sequence shown here is derived from an EMBL/GenBank/DDBJ whole genome shotgun (WGS) entry which is preliminary data.</text>
</comment>
<dbReference type="AlphaFoldDB" id="A0A8X6GSY6"/>
<sequence length="84" mass="9221">MDQFRHCERRAGVEMKVCLQPLTTISTHLSVVLFWMFSGASVYDIYSSGLNVNDLESVFQAVQCPTGCSRVGGKGRKGKVGMFG</sequence>
<proteinExistence type="predicted"/>
<organism evidence="1 2">
    <name type="scientific">Trichonephila clavata</name>
    <name type="common">Joro spider</name>
    <name type="synonym">Nephila clavata</name>
    <dbReference type="NCBI Taxonomy" id="2740835"/>
    <lineage>
        <taxon>Eukaryota</taxon>
        <taxon>Metazoa</taxon>
        <taxon>Ecdysozoa</taxon>
        <taxon>Arthropoda</taxon>
        <taxon>Chelicerata</taxon>
        <taxon>Arachnida</taxon>
        <taxon>Araneae</taxon>
        <taxon>Araneomorphae</taxon>
        <taxon>Entelegynae</taxon>
        <taxon>Araneoidea</taxon>
        <taxon>Nephilidae</taxon>
        <taxon>Trichonephila</taxon>
    </lineage>
</organism>
<evidence type="ECO:0000313" key="2">
    <source>
        <dbReference type="Proteomes" id="UP000887116"/>
    </source>
</evidence>
<gene>
    <name evidence="1" type="ORF">TNCT_200461</name>
</gene>
<keyword evidence="2" id="KW-1185">Reference proteome</keyword>
<reference evidence="1" key="1">
    <citation type="submission" date="2020-07" db="EMBL/GenBank/DDBJ databases">
        <title>Multicomponent nature underlies the extraordinary mechanical properties of spider dragline silk.</title>
        <authorList>
            <person name="Kono N."/>
            <person name="Nakamura H."/>
            <person name="Mori M."/>
            <person name="Yoshida Y."/>
            <person name="Ohtoshi R."/>
            <person name="Malay A.D."/>
            <person name="Moran D.A.P."/>
            <person name="Tomita M."/>
            <person name="Numata K."/>
            <person name="Arakawa K."/>
        </authorList>
    </citation>
    <scope>NUCLEOTIDE SEQUENCE</scope>
</reference>
<dbReference type="EMBL" id="BMAO01006696">
    <property type="protein sequence ID" value="GFR10696.1"/>
    <property type="molecule type" value="Genomic_DNA"/>
</dbReference>
<name>A0A8X6GSY6_TRICU</name>